<comment type="caution">
    <text evidence="1">The sequence shown here is derived from an EMBL/GenBank/DDBJ whole genome shotgun (WGS) entry which is preliminary data.</text>
</comment>
<evidence type="ECO:0000313" key="1">
    <source>
        <dbReference type="EMBL" id="KAL1116168.1"/>
    </source>
</evidence>
<protein>
    <submittedName>
        <fullName evidence="1">Uncharacterized protein</fullName>
    </submittedName>
</protein>
<proteinExistence type="predicted"/>
<accession>A0ABD0XYG2</accession>
<organism evidence="1 2">
    <name type="scientific">Ranatra chinensis</name>
    <dbReference type="NCBI Taxonomy" id="642074"/>
    <lineage>
        <taxon>Eukaryota</taxon>
        <taxon>Metazoa</taxon>
        <taxon>Ecdysozoa</taxon>
        <taxon>Arthropoda</taxon>
        <taxon>Hexapoda</taxon>
        <taxon>Insecta</taxon>
        <taxon>Pterygota</taxon>
        <taxon>Neoptera</taxon>
        <taxon>Paraneoptera</taxon>
        <taxon>Hemiptera</taxon>
        <taxon>Heteroptera</taxon>
        <taxon>Panheteroptera</taxon>
        <taxon>Nepomorpha</taxon>
        <taxon>Nepidae</taxon>
        <taxon>Ranatrinae</taxon>
        <taxon>Ranatra</taxon>
    </lineage>
</organism>
<dbReference type="AlphaFoldDB" id="A0ABD0XYG2"/>
<dbReference type="Proteomes" id="UP001558652">
    <property type="component" value="Unassembled WGS sequence"/>
</dbReference>
<dbReference type="EMBL" id="JBFDAA010000018">
    <property type="protein sequence ID" value="KAL1116168.1"/>
    <property type="molecule type" value="Genomic_DNA"/>
</dbReference>
<gene>
    <name evidence="1" type="ORF">AAG570_005663</name>
</gene>
<reference evidence="1 2" key="1">
    <citation type="submission" date="2024-07" db="EMBL/GenBank/DDBJ databases">
        <title>Chromosome-level genome assembly of the water stick insect Ranatra chinensis (Heteroptera: Nepidae).</title>
        <authorList>
            <person name="Liu X."/>
        </authorList>
    </citation>
    <scope>NUCLEOTIDE SEQUENCE [LARGE SCALE GENOMIC DNA]</scope>
    <source>
        <strain evidence="1">Cailab_2021Rc</strain>
        <tissue evidence="1">Muscle</tissue>
    </source>
</reference>
<name>A0ABD0XYG2_9HEMI</name>
<evidence type="ECO:0000313" key="2">
    <source>
        <dbReference type="Proteomes" id="UP001558652"/>
    </source>
</evidence>
<sequence>MASKRRNMFYENKNQETMEIEHVWALGRHHQFGRLRRPLVKVPDPLRPALPIVFFPCILTAPVECLWPLFKGKAIGFVSDAPYIPRIRQFFRVECSDGLSHSAEDASKRRNMFYEKKKQEATKIGLEKEESSRLKAKLQNPHPLTAAETWGRLVGSP</sequence>
<keyword evidence="2" id="KW-1185">Reference proteome</keyword>